<evidence type="ECO:0000259" key="7">
    <source>
        <dbReference type="PROSITE" id="PS50303"/>
    </source>
</evidence>
<evidence type="ECO:0000256" key="5">
    <source>
        <dbReference type="ARBA" id="ARBA00022884"/>
    </source>
</evidence>
<dbReference type="GO" id="GO:0005737">
    <property type="term" value="C:cytoplasm"/>
    <property type="evidence" value="ECO:0007669"/>
    <property type="project" value="UniProtKB-SubCell"/>
</dbReference>
<accession>A0ABC8IYL7</accession>
<dbReference type="InterPro" id="IPR011989">
    <property type="entry name" value="ARM-like"/>
</dbReference>
<evidence type="ECO:0000313" key="8">
    <source>
        <dbReference type="EMBL" id="CAH8306326.1"/>
    </source>
</evidence>
<keyword evidence="5" id="KW-0694">RNA-binding</keyword>
<evidence type="ECO:0000256" key="1">
    <source>
        <dbReference type="ARBA" id="ARBA00004496"/>
    </source>
</evidence>
<keyword evidence="4" id="KW-0810">Translation regulation</keyword>
<feature type="domain" description="PUM-HD" evidence="7">
    <location>
        <begin position="9"/>
        <end position="366"/>
    </location>
</feature>
<dbReference type="GO" id="GO:0003723">
    <property type="term" value="F:RNA binding"/>
    <property type="evidence" value="ECO:0007669"/>
    <property type="project" value="UniProtKB-KW"/>
</dbReference>
<dbReference type="InterPro" id="IPR033133">
    <property type="entry name" value="PUM-HD"/>
</dbReference>
<organism evidence="8 9">
    <name type="scientific">Eruca vesicaria subsp. sativa</name>
    <name type="common">Garden rocket</name>
    <name type="synonym">Eruca sativa</name>
    <dbReference type="NCBI Taxonomy" id="29727"/>
    <lineage>
        <taxon>Eukaryota</taxon>
        <taxon>Viridiplantae</taxon>
        <taxon>Streptophyta</taxon>
        <taxon>Embryophyta</taxon>
        <taxon>Tracheophyta</taxon>
        <taxon>Spermatophyta</taxon>
        <taxon>Magnoliopsida</taxon>
        <taxon>eudicotyledons</taxon>
        <taxon>Gunneridae</taxon>
        <taxon>Pentapetalae</taxon>
        <taxon>rosids</taxon>
        <taxon>malvids</taxon>
        <taxon>Brassicales</taxon>
        <taxon>Brassicaceae</taxon>
        <taxon>Brassiceae</taxon>
        <taxon>Eruca</taxon>
    </lineage>
</organism>
<dbReference type="Pfam" id="PF00806">
    <property type="entry name" value="PUF"/>
    <property type="match status" value="4"/>
</dbReference>
<keyword evidence="2" id="KW-0963">Cytoplasm</keyword>
<comment type="caution">
    <text evidence="8">The sequence shown here is derived from an EMBL/GenBank/DDBJ whole genome shotgun (WGS) entry which is preliminary data.</text>
</comment>
<dbReference type="Proteomes" id="UP001642260">
    <property type="component" value="Unassembled WGS sequence"/>
</dbReference>
<dbReference type="AlphaFoldDB" id="A0ABC8IYL7"/>
<evidence type="ECO:0000256" key="6">
    <source>
        <dbReference type="PROSITE-ProRule" id="PRU00317"/>
    </source>
</evidence>
<dbReference type="PROSITE" id="PS50302">
    <property type="entry name" value="PUM"/>
    <property type="match status" value="1"/>
</dbReference>
<dbReference type="GO" id="GO:0006417">
    <property type="term" value="P:regulation of translation"/>
    <property type="evidence" value="ECO:0007669"/>
    <property type="project" value="UniProtKB-KW"/>
</dbReference>
<dbReference type="InterPro" id="IPR016024">
    <property type="entry name" value="ARM-type_fold"/>
</dbReference>
<dbReference type="PROSITE" id="PS50303">
    <property type="entry name" value="PUM_HD"/>
    <property type="match status" value="1"/>
</dbReference>
<dbReference type="PANTHER" id="PTHR12537:SF137">
    <property type="entry name" value="PUMILIO HOMOLOG 16-RELATED"/>
    <property type="match status" value="1"/>
</dbReference>
<sequence>MANGDDPFSMSALLASLQHPPFTSATLPITPPLPPPPTPRGILFAIPPPRYDVVDQPPNSFIPGGLLTPQYPESPMHSMFDLMTDSKGEVNMGRFKEMISRLSKREFQEVASLLTSDPDYFLAIARNKNGSYRLQSLIGKSHDADNLFFAAILRRFLHVMTDRYACHVATRGMRVFDDEKKELMYEHMILPHALRLACDKHGCIALNEIITDSDHPFYRSQLLDIVADNALFLCNDASGNYVVQRVLTLNDLRCTHNIAVSLVGRFVELSSNKCGSYVVERLLETEESMVLVVEELLECDGGRLLRLARNEFGSFVVVKALRVTQEENMFGGYLFWGLVDKLMPFVHLLRRSCGSTSVAAIIESVSVAN</sequence>
<dbReference type="InterPro" id="IPR001313">
    <property type="entry name" value="Pumilio_RNA-bd_rpt"/>
</dbReference>
<evidence type="ECO:0000256" key="2">
    <source>
        <dbReference type="ARBA" id="ARBA00022490"/>
    </source>
</evidence>
<dbReference type="PANTHER" id="PTHR12537">
    <property type="entry name" value="RNA BINDING PROTEIN PUMILIO-RELATED"/>
    <property type="match status" value="1"/>
</dbReference>
<protein>
    <recommendedName>
        <fullName evidence="7">PUM-HD domain-containing protein</fullName>
    </recommendedName>
</protein>
<keyword evidence="9" id="KW-1185">Reference proteome</keyword>
<dbReference type="Gene3D" id="1.25.10.10">
    <property type="entry name" value="Leucine-rich Repeat Variant"/>
    <property type="match status" value="1"/>
</dbReference>
<proteinExistence type="predicted"/>
<evidence type="ECO:0000313" key="9">
    <source>
        <dbReference type="Proteomes" id="UP001642260"/>
    </source>
</evidence>
<reference evidence="8 9" key="1">
    <citation type="submission" date="2022-03" db="EMBL/GenBank/DDBJ databases">
        <authorList>
            <person name="Macdonald S."/>
            <person name="Ahmed S."/>
            <person name="Newling K."/>
        </authorList>
    </citation>
    <scope>NUCLEOTIDE SEQUENCE [LARGE SCALE GENOMIC DNA]</scope>
</reference>
<dbReference type="SUPFAM" id="SSF48371">
    <property type="entry name" value="ARM repeat"/>
    <property type="match status" value="1"/>
</dbReference>
<name>A0ABC8IYL7_ERUVS</name>
<comment type="subcellular location">
    <subcellularLocation>
        <location evidence="1">Cytoplasm</location>
    </subcellularLocation>
</comment>
<gene>
    <name evidence="8" type="ORF">ERUC_LOCUS4453</name>
</gene>
<dbReference type="EMBL" id="CAKOAT010064044">
    <property type="protein sequence ID" value="CAH8306326.1"/>
    <property type="molecule type" value="Genomic_DNA"/>
</dbReference>
<feature type="repeat" description="Pumilio" evidence="6">
    <location>
        <begin position="261"/>
        <end position="298"/>
    </location>
</feature>
<dbReference type="SMART" id="SM00025">
    <property type="entry name" value="Pumilio"/>
    <property type="match status" value="6"/>
</dbReference>
<evidence type="ECO:0000256" key="4">
    <source>
        <dbReference type="ARBA" id="ARBA00022845"/>
    </source>
</evidence>
<evidence type="ECO:0000256" key="3">
    <source>
        <dbReference type="ARBA" id="ARBA00022737"/>
    </source>
</evidence>
<keyword evidence="3" id="KW-0677">Repeat</keyword>